<dbReference type="InterPro" id="IPR037401">
    <property type="entry name" value="SnoaL-like"/>
</dbReference>
<dbReference type="Gene3D" id="3.10.450.50">
    <property type="match status" value="1"/>
</dbReference>
<dbReference type="Pfam" id="PF12680">
    <property type="entry name" value="SnoaL_2"/>
    <property type="match status" value="1"/>
</dbReference>
<comment type="caution">
    <text evidence="2">The sequence shown here is derived from an EMBL/GenBank/DDBJ whole genome shotgun (WGS) entry which is preliminary data.</text>
</comment>
<proteinExistence type="predicted"/>
<dbReference type="SUPFAM" id="SSF54427">
    <property type="entry name" value="NTF2-like"/>
    <property type="match status" value="1"/>
</dbReference>
<evidence type="ECO:0000313" key="2">
    <source>
        <dbReference type="EMBL" id="GIF89898.1"/>
    </source>
</evidence>
<dbReference type="RefSeq" id="WP_191843300.1">
    <property type="nucleotide sequence ID" value="NZ_BAAALB010000023.1"/>
</dbReference>
<accession>A0A8J3K3Z0</accession>
<gene>
    <name evidence="2" type="ORF">Cch02nite_33420</name>
</gene>
<protein>
    <recommendedName>
        <fullName evidence="1">SnoaL-like domain-containing protein</fullName>
    </recommendedName>
</protein>
<feature type="domain" description="SnoaL-like" evidence="1">
    <location>
        <begin position="13"/>
        <end position="92"/>
    </location>
</feature>
<sequence>MASMPDATEFSGRWVAAWNALDVEAVLAHFHDDVVFSSPLAARLFPETGGVVRGKESLRAYWGEGLKQHPDLRFTVDAVYAGVDAIVINYRNQRGGLVNEVLVFDGDLVRSGHATYLRQDA</sequence>
<dbReference type="AlphaFoldDB" id="A0A8J3K3Z0"/>
<dbReference type="InterPro" id="IPR032710">
    <property type="entry name" value="NTF2-like_dom_sf"/>
</dbReference>
<organism evidence="2 3">
    <name type="scientific">Catellatospora chokoriensis</name>
    <dbReference type="NCBI Taxonomy" id="310353"/>
    <lineage>
        <taxon>Bacteria</taxon>
        <taxon>Bacillati</taxon>
        <taxon>Actinomycetota</taxon>
        <taxon>Actinomycetes</taxon>
        <taxon>Micromonosporales</taxon>
        <taxon>Micromonosporaceae</taxon>
        <taxon>Catellatospora</taxon>
    </lineage>
</organism>
<evidence type="ECO:0000259" key="1">
    <source>
        <dbReference type="Pfam" id="PF12680"/>
    </source>
</evidence>
<name>A0A8J3K3Z0_9ACTN</name>
<dbReference type="Proteomes" id="UP000619293">
    <property type="component" value="Unassembled WGS sequence"/>
</dbReference>
<evidence type="ECO:0000313" key="3">
    <source>
        <dbReference type="Proteomes" id="UP000619293"/>
    </source>
</evidence>
<keyword evidence="3" id="KW-1185">Reference proteome</keyword>
<dbReference type="EMBL" id="BONG01000019">
    <property type="protein sequence ID" value="GIF89898.1"/>
    <property type="molecule type" value="Genomic_DNA"/>
</dbReference>
<reference evidence="2 3" key="1">
    <citation type="submission" date="2021-01" db="EMBL/GenBank/DDBJ databases">
        <title>Whole genome shotgun sequence of Catellatospora chokoriensis NBRC 107358.</title>
        <authorList>
            <person name="Komaki H."/>
            <person name="Tamura T."/>
        </authorList>
    </citation>
    <scope>NUCLEOTIDE SEQUENCE [LARGE SCALE GENOMIC DNA]</scope>
    <source>
        <strain evidence="2 3">NBRC 107358</strain>
    </source>
</reference>